<dbReference type="PANTHER" id="PTHR20961:SF124">
    <property type="entry name" value="GLYCOSYLTRANSFERASE"/>
    <property type="match status" value="1"/>
</dbReference>
<gene>
    <name evidence="5" type="ORF">FCC1311_033562</name>
</gene>
<feature type="domain" description="Glycosyltransferase 61 catalytic" evidence="4">
    <location>
        <begin position="172"/>
        <end position="365"/>
    </location>
</feature>
<dbReference type="OrthoDB" id="205395at2759"/>
<proteinExistence type="predicted"/>
<dbReference type="AlphaFoldDB" id="A0A2R5GEV9"/>
<keyword evidence="2" id="KW-0808">Transferase</keyword>
<protein>
    <recommendedName>
        <fullName evidence="4">Glycosyltransferase 61 catalytic domain-containing protein</fullName>
    </recommendedName>
</protein>
<keyword evidence="6" id="KW-1185">Reference proteome</keyword>
<evidence type="ECO:0000256" key="1">
    <source>
        <dbReference type="ARBA" id="ARBA00022676"/>
    </source>
</evidence>
<dbReference type="Gene3D" id="3.40.50.300">
    <property type="entry name" value="P-loop containing nucleotide triphosphate hydrolases"/>
    <property type="match status" value="1"/>
</dbReference>
<evidence type="ECO:0000256" key="3">
    <source>
        <dbReference type="ARBA" id="ARBA00023180"/>
    </source>
</evidence>
<evidence type="ECO:0000259" key="4">
    <source>
        <dbReference type="Pfam" id="PF04577"/>
    </source>
</evidence>
<dbReference type="InterPro" id="IPR027417">
    <property type="entry name" value="P-loop_NTPase"/>
</dbReference>
<organism evidence="5 6">
    <name type="scientific">Hondaea fermentalgiana</name>
    <dbReference type="NCBI Taxonomy" id="2315210"/>
    <lineage>
        <taxon>Eukaryota</taxon>
        <taxon>Sar</taxon>
        <taxon>Stramenopiles</taxon>
        <taxon>Bigyra</taxon>
        <taxon>Labyrinthulomycetes</taxon>
        <taxon>Thraustochytrida</taxon>
        <taxon>Thraustochytriidae</taxon>
        <taxon>Hondaea</taxon>
    </lineage>
</organism>
<evidence type="ECO:0000256" key="2">
    <source>
        <dbReference type="ARBA" id="ARBA00022679"/>
    </source>
</evidence>
<dbReference type="InterPro" id="IPR007657">
    <property type="entry name" value="Glycosyltransferase_61"/>
</dbReference>
<dbReference type="GO" id="GO:0016757">
    <property type="term" value="F:glycosyltransferase activity"/>
    <property type="evidence" value="ECO:0007669"/>
    <property type="project" value="UniProtKB-KW"/>
</dbReference>
<keyword evidence="3" id="KW-0325">Glycoprotein</keyword>
<evidence type="ECO:0000313" key="5">
    <source>
        <dbReference type="EMBL" id="GBG27133.1"/>
    </source>
</evidence>
<dbReference type="InParanoid" id="A0A2R5GEV9"/>
<reference evidence="5 6" key="1">
    <citation type="submission" date="2017-12" db="EMBL/GenBank/DDBJ databases">
        <title>Sequencing, de novo assembly and annotation of complete genome of a new Thraustochytrid species, strain FCC1311.</title>
        <authorList>
            <person name="Sedici K."/>
            <person name="Godart F."/>
            <person name="Aiese Cigliano R."/>
            <person name="Sanseverino W."/>
            <person name="Barakat M."/>
            <person name="Ortet P."/>
            <person name="Marechal E."/>
            <person name="Cagnac O."/>
            <person name="Amato A."/>
        </authorList>
    </citation>
    <scope>NUCLEOTIDE SEQUENCE [LARGE SCALE GENOMIC DNA]</scope>
</reference>
<accession>A0A2R5GEV9</accession>
<keyword evidence="1" id="KW-0328">Glycosyltransferase</keyword>
<comment type="caution">
    <text evidence="5">The sequence shown here is derived from an EMBL/GenBank/DDBJ whole genome shotgun (WGS) entry which is preliminary data.</text>
</comment>
<dbReference type="EMBL" id="BEYU01000028">
    <property type="protein sequence ID" value="GBG27133.1"/>
    <property type="molecule type" value="Genomic_DNA"/>
</dbReference>
<evidence type="ECO:0000313" key="6">
    <source>
        <dbReference type="Proteomes" id="UP000241890"/>
    </source>
</evidence>
<dbReference type="Proteomes" id="UP000241890">
    <property type="component" value="Unassembled WGS sequence"/>
</dbReference>
<dbReference type="Pfam" id="PF04577">
    <property type="entry name" value="Glyco_transf_61"/>
    <property type="match status" value="1"/>
</dbReference>
<name>A0A2R5GEV9_9STRA</name>
<dbReference type="PANTHER" id="PTHR20961">
    <property type="entry name" value="GLYCOSYLTRANSFERASE"/>
    <property type="match status" value="1"/>
</dbReference>
<dbReference type="InterPro" id="IPR049625">
    <property type="entry name" value="Glyco_transf_61_cat"/>
</dbReference>
<sequence length="759" mass="84304">MLNTDCWNVSTPQARILCEHFLQQRSKQIDANASWEDPCNAQEHVLRYTDVCSATQDAAAGLSNMLPRTRQFSMQSVDATPSMHRSAICEGCAYDGNQGNGATLIVNDPLGAHVHVDSQIIGTNRWSDFMRTSGLPIFTKAKVVTSSTPMVRCARRVSQPAIIFDLLGWHVGHLIIDVLEALYEAMRDLRDRGKEPLLFIDVADKDNLRLYSGTLMSNLRALDLLPGLTCFDDSVQIQLDVQDTFSVRGPDLSGLAARRQHYSALRSFLTEAEGIRQPAPQARPLATPRRVTVVKRAGSRIVTNFDAVAEAMKQVDNVVVRVVALEKMAFAEQMTLFAQGTDVLVCQQGTAAHNAMFMPEGASLVLWMQPGWCAWHWQFTSQAMVGSQRAVAVCQPPKVAPLQSVEFPVRWGLKSWRQGPWWSKDVSMSVNITLAQHALRLAILAETDESHGAPFLLGSDLREVEPSAFAEEPLGNDQGSECEGDRALPVRPVLAQFDTAVSHPDEPAFVYKAVFEAAFRMPDAFLPCHGGVPCMTFSMSDAPPSSSVIGGHFEFGAWKPLLSPGAQAYCVTIQRHPVARVISFYYERVFPSLQVRLNELPEANLTFVMEQWRGSAFGRWRDEGLSNAGCKMMCGIREYRGFLPEESPYPQSLEAAECTPDLAVRRLEDECLIGMQERWEDTLQVFSYFLPWASAALRQGCPATTHGSNRRAVVFETIETLSDTARRVIEEHNQCDLALYARAQEKFERQLGVVQSLGS</sequence>